<organism evidence="1 2">
    <name type="scientific">Ancylostoma ceylanicum</name>
    <dbReference type="NCBI Taxonomy" id="53326"/>
    <lineage>
        <taxon>Eukaryota</taxon>
        <taxon>Metazoa</taxon>
        <taxon>Ecdysozoa</taxon>
        <taxon>Nematoda</taxon>
        <taxon>Chromadorea</taxon>
        <taxon>Rhabditida</taxon>
        <taxon>Rhabditina</taxon>
        <taxon>Rhabditomorpha</taxon>
        <taxon>Strongyloidea</taxon>
        <taxon>Ancylostomatidae</taxon>
        <taxon>Ancylostomatinae</taxon>
        <taxon>Ancylostoma</taxon>
    </lineage>
</organism>
<dbReference type="Proteomes" id="UP000024635">
    <property type="component" value="Unassembled WGS sequence"/>
</dbReference>
<evidence type="ECO:0000313" key="2">
    <source>
        <dbReference type="Proteomes" id="UP000024635"/>
    </source>
</evidence>
<gene>
    <name evidence="1" type="primary">Acey_s0198.g1613</name>
    <name evidence="1" type="ORF">Y032_0198g1613</name>
</gene>
<evidence type="ECO:0000313" key="1">
    <source>
        <dbReference type="EMBL" id="EYB92060.1"/>
    </source>
</evidence>
<comment type="caution">
    <text evidence="1">The sequence shown here is derived from an EMBL/GenBank/DDBJ whole genome shotgun (WGS) entry which is preliminary data.</text>
</comment>
<dbReference type="AlphaFoldDB" id="A0A016SNA9"/>
<dbReference type="EMBL" id="JARK01001534">
    <property type="protein sequence ID" value="EYB92060.1"/>
    <property type="molecule type" value="Genomic_DNA"/>
</dbReference>
<reference evidence="2" key="1">
    <citation type="journal article" date="2015" name="Nat. Genet.">
        <title>The genome and transcriptome of the zoonotic hookworm Ancylostoma ceylanicum identify infection-specific gene families.</title>
        <authorList>
            <person name="Schwarz E.M."/>
            <person name="Hu Y."/>
            <person name="Antoshechkin I."/>
            <person name="Miller M.M."/>
            <person name="Sternberg P.W."/>
            <person name="Aroian R.V."/>
        </authorList>
    </citation>
    <scope>NUCLEOTIDE SEQUENCE</scope>
    <source>
        <strain evidence="2">HY135</strain>
    </source>
</reference>
<keyword evidence="2" id="KW-1185">Reference proteome</keyword>
<proteinExistence type="predicted"/>
<sequence>MQVGVHRLRCCTYSLLEPYAYLSPSIPTGDGDGIRLDECVKSSLQRKLAGEFLQEGIPGDVHTSFPRPSPAGDTSQAGMVGDRGWPGRDMHTAPVWISYLINNFHIFRHRQRTLFTSFWVSFSALDRSCVVVL</sequence>
<name>A0A016SNA9_9BILA</name>
<protein>
    <submittedName>
        <fullName evidence="1">Uncharacterized protein</fullName>
    </submittedName>
</protein>
<accession>A0A016SNA9</accession>